<dbReference type="NCBIfam" id="TIGR00496">
    <property type="entry name" value="frr"/>
    <property type="match status" value="1"/>
</dbReference>
<evidence type="ECO:0000256" key="1">
    <source>
        <dbReference type="ARBA" id="ARBA00005912"/>
    </source>
</evidence>
<reference evidence="6" key="1">
    <citation type="submission" date="2016-10" db="EMBL/GenBank/DDBJ databases">
        <authorList>
            <person name="Varghese N."/>
            <person name="Submissions S."/>
        </authorList>
    </citation>
    <scope>NUCLEOTIDE SEQUENCE [LARGE SCALE GENOMIC DNA]</scope>
    <source>
        <strain evidence="6">DSM 25811 / CCM 8410 / LMG 26954 / E90</strain>
    </source>
</reference>
<dbReference type="FunFam" id="3.30.1360.40:FF:000001">
    <property type="entry name" value="Ribosome-recycling factor"/>
    <property type="match status" value="1"/>
</dbReference>
<dbReference type="InterPro" id="IPR036191">
    <property type="entry name" value="RRF_sf"/>
</dbReference>
<evidence type="ECO:0000256" key="3">
    <source>
        <dbReference type="HAMAP-Rule" id="MF_00040"/>
    </source>
</evidence>
<accession>A0A1G6MZK8</accession>
<proteinExistence type="inferred from homology"/>
<dbReference type="GO" id="GO:0006415">
    <property type="term" value="P:translational termination"/>
    <property type="evidence" value="ECO:0007669"/>
    <property type="project" value="UniProtKB-UniRule"/>
</dbReference>
<dbReference type="PANTHER" id="PTHR20982:SF3">
    <property type="entry name" value="MITOCHONDRIAL RIBOSOME RECYCLING FACTOR PSEUDO 1"/>
    <property type="match status" value="1"/>
</dbReference>
<feature type="domain" description="Ribosome recycling factor" evidence="4">
    <location>
        <begin position="24"/>
        <end position="185"/>
    </location>
</feature>
<dbReference type="Proteomes" id="UP000198757">
    <property type="component" value="Unassembled WGS sequence"/>
</dbReference>
<dbReference type="Gene3D" id="3.30.1360.40">
    <property type="match status" value="1"/>
</dbReference>
<dbReference type="InterPro" id="IPR023584">
    <property type="entry name" value="Ribosome_recyc_fac_dom"/>
</dbReference>
<dbReference type="RefSeq" id="WP_090389277.1">
    <property type="nucleotide sequence ID" value="NZ_FMZO01000003.1"/>
</dbReference>
<dbReference type="GO" id="GO:0005737">
    <property type="term" value="C:cytoplasm"/>
    <property type="evidence" value="ECO:0007669"/>
    <property type="project" value="UniProtKB-SubCell"/>
</dbReference>
<evidence type="ECO:0000313" key="5">
    <source>
        <dbReference type="EMBL" id="SDC60637.1"/>
    </source>
</evidence>
<name>A0A1G6MZK8_NIADE</name>
<comment type="function">
    <text evidence="3">Responsible for the release of ribosomes from messenger RNA at the termination of protein biosynthesis. May increase the efficiency of translation by recycling ribosomes from one round of translation to another.</text>
</comment>
<dbReference type="EMBL" id="FMZO01000003">
    <property type="protein sequence ID" value="SDC60637.1"/>
    <property type="molecule type" value="Genomic_DNA"/>
</dbReference>
<protein>
    <recommendedName>
        <fullName evidence="3">Ribosome-recycling factor</fullName>
        <shortName evidence="3">RRF</shortName>
    </recommendedName>
    <alternativeName>
        <fullName evidence="3">Ribosome-releasing factor</fullName>
    </alternativeName>
</protein>
<evidence type="ECO:0000259" key="4">
    <source>
        <dbReference type="Pfam" id="PF01765"/>
    </source>
</evidence>
<organism evidence="5 6">
    <name type="scientific">Niabella drilacis (strain DSM 25811 / CCM 8410 / CCUG 62505 / LMG 26954 / E90)</name>
    <dbReference type="NCBI Taxonomy" id="1285928"/>
    <lineage>
        <taxon>Bacteria</taxon>
        <taxon>Pseudomonadati</taxon>
        <taxon>Bacteroidota</taxon>
        <taxon>Chitinophagia</taxon>
        <taxon>Chitinophagales</taxon>
        <taxon>Chitinophagaceae</taxon>
        <taxon>Niabella</taxon>
    </lineage>
</organism>
<evidence type="ECO:0000256" key="2">
    <source>
        <dbReference type="ARBA" id="ARBA00022917"/>
    </source>
</evidence>
<dbReference type="PANTHER" id="PTHR20982">
    <property type="entry name" value="RIBOSOME RECYCLING FACTOR"/>
    <property type="match status" value="1"/>
</dbReference>
<comment type="similarity">
    <text evidence="1 3">Belongs to the RRF family.</text>
</comment>
<dbReference type="Gene3D" id="1.10.132.20">
    <property type="entry name" value="Ribosome-recycling factor"/>
    <property type="match status" value="1"/>
</dbReference>
<dbReference type="STRING" id="1285928.SAMN04487894_10387"/>
<dbReference type="OrthoDB" id="9804006at2"/>
<dbReference type="SUPFAM" id="SSF55194">
    <property type="entry name" value="Ribosome recycling factor, RRF"/>
    <property type="match status" value="1"/>
</dbReference>
<dbReference type="AlphaFoldDB" id="A0A1G6MZK8"/>
<gene>
    <name evidence="3" type="primary">frr</name>
    <name evidence="5" type="ORF">SAMN04487894_10387</name>
</gene>
<keyword evidence="3" id="KW-0963">Cytoplasm</keyword>
<evidence type="ECO:0000313" key="6">
    <source>
        <dbReference type="Proteomes" id="UP000198757"/>
    </source>
</evidence>
<dbReference type="GO" id="GO:0043023">
    <property type="term" value="F:ribosomal large subunit binding"/>
    <property type="evidence" value="ECO:0007669"/>
    <property type="project" value="TreeGrafter"/>
</dbReference>
<dbReference type="InterPro" id="IPR002661">
    <property type="entry name" value="Ribosome_recyc_fac"/>
</dbReference>
<sequence>MQEQVSKLIESSEDGMKKAITHLESGLAKIRAGKANPQILDGIYVDYYGSAMPINQVGNITVLDARTLNIQPWEKNMLQPIERAIIAANIGLNPQNDGVNIRLFLPPLTEERRRELVKKSFAEGENSKIGVRSARREVIEGIKKLQKEGLSEDGMKDAEAIAQQLTDKYIAIVEKYLAIKEKEIMAV</sequence>
<dbReference type="HAMAP" id="MF_00040">
    <property type="entry name" value="RRF"/>
    <property type="match status" value="1"/>
</dbReference>
<dbReference type="CDD" id="cd00520">
    <property type="entry name" value="RRF"/>
    <property type="match status" value="1"/>
</dbReference>
<dbReference type="Pfam" id="PF01765">
    <property type="entry name" value="RRF"/>
    <property type="match status" value="1"/>
</dbReference>
<keyword evidence="2 3" id="KW-0648">Protein biosynthesis</keyword>
<keyword evidence="6" id="KW-1185">Reference proteome</keyword>
<comment type="subcellular location">
    <subcellularLocation>
        <location evidence="3">Cytoplasm</location>
    </subcellularLocation>
</comment>